<sequence length="83" mass="9134">MKVSEIEQQRASSTSVYHRGLGSSLHLNGYAGEALLGRCRVNRALSDVTTEKVGPPALARPPLSLIGLRSPRRYPNKSIQEQY</sequence>
<proteinExistence type="predicted"/>
<dbReference type="EMBL" id="BMAW01132298">
    <property type="protein sequence ID" value="GFU42952.1"/>
    <property type="molecule type" value="Genomic_DNA"/>
</dbReference>
<accession>A0A8X6US74</accession>
<comment type="caution">
    <text evidence="1">The sequence shown here is derived from an EMBL/GenBank/DDBJ whole genome shotgun (WGS) entry which is preliminary data.</text>
</comment>
<evidence type="ECO:0000313" key="1">
    <source>
        <dbReference type="EMBL" id="GFU42952.1"/>
    </source>
</evidence>
<protein>
    <submittedName>
        <fullName evidence="1">Uncharacterized protein</fullName>
    </submittedName>
</protein>
<gene>
    <name evidence="1" type="ORF">NPIL_190811</name>
</gene>
<evidence type="ECO:0000313" key="2">
    <source>
        <dbReference type="Proteomes" id="UP000887013"/>
    </source>
</evidence>
<dbReference type="AlphaFoldDB" id="A0A8X6US74"/>
<name>A0A8X6US74_NEPPI</name>
<dbReference type="Proteomes" id="UP000887013">
    <property type="component" value="Unassembled WGS sequence"/>
</dbReference>
<organism evidence="1 2">
    <name type="scientific">Nephila pilipes</name>
    <name type="common">Giant wood spider</name>
    <name type="synonym">Nephila maculata</name>
    <dbReference type="NCBI Taxonomy" id="299642"/>
    <lineage>
        <taxon>Eukaryota</taxon>
        <taxon>Metazoa</taxon>
        <taxon>Ecdysozoa</taxon>
        <taxon>Arthropoda</taxon>
        <taxon>Chelicerata</taxon>
        <taxon>Arachnida</taxon>
        <taxon>Araneae</taxon>
        <taxon>Araneomorphae</taxon>
        <taxon>Entelegynae</taxon>
        <taxon>Araneoidea</taxon>
        <taxon>Nephilidae</taxon>
        <taxon>Nephila</taxon>
    </lineage>
</organism>
<keyword evidence="2" id="KW-1185">Reference proteome</keyword>
<reference evidence="1" key="1">
    <citation type="submission" date="2020-08" db="EMBL/GenBank/DDBJ databases">
        <title>Multicomponent nature underlies the extraordinary mechanical properties of spider dragline silk.</title>
        <authorList>
            <person name="Kono N."/>
            <person name="Nakamura H."/>
            <person name="Mori M."/>
            <person name="Yoshida Y."/>
            <person name="Ohtoshi R."/>
            <person name="Malay A.D."/>
            <person name="Moran D.A.P."/>
            <person name="Tomita M."/>
            <person name="Numata K."/>
            <person name="Arakawa K."/>
        </authorList>
    </citation>
    <scope>NUCLEOTIDE SEQUENCE</scope>
</reference>